<gene>
    <name evidence="2" type="ORF">VP01_526g3</name>
</gene>
<reference evidence="2 3" key="1">
    <citation type="submission" date="2015-08" db="EMBL/GenBank/DDBJ databases">
        <title>Next Generation Sequencing and Analysis of the Genome of Puccinia sorghi L Schw, the Causal Agent of Maize Common Rust.</title>
        <authorList>
            <person name="Rochi L."/>
            <person name="Burguener G."/>
            <person name="Darino M."/>
            <person name="Turjanski A."/>
            <person name="Kreff E."/>
            <person name="Dieguez M.J."/>
            <person name="Sacco F."/>
        </authorList>
    </citation>
    <scope>NUCLEOTIDE SEQUENCE [LARGE SCALE GENOMIC DNA]</scope>
    <source>
        <strain evidence="2 3">RO10H11247</strain>
    </source>
</reference>
<dbReference type="AlphaFoldDB" id="A0A0L6UMD2"/>
<comment type="caution">
    <text evidence="2">The sequence shown here is derived from an EMBL/GenBank/DDBJ whole genome shotgun (WGS) entry which is preliminary data.</text>
</comment>
<feature type="region of interest" description="Disordered" evidence="1">
    <location>
        <begin position="421"/>
        <end position="442"/>
    </location>
</feature>
<dbReference type="EMBL" id="LAVV01010464">
    <property type="protein sequence ID" value="KNZ48995.1"/>
    <property type="molecule type" value="Genomic_DNA"/>
</dbReference>
<evidence type="ECO:0000313" key="3">
    <source>
        <dbReference type="Proteomes" id="UP000037035"/>
    </source>
</evidence>
<keyword evidence="3" id="KW-1185">Reference proteome</keyword>
<dbReference type="VEuPathDB" id="FungiDB:VP01_526g3"/>
<proteinExistence type="predicted"/>
<accession>A0A0L6UMD2</accession>
<evidence type="ECO:0000256" key="1">
    <source>
        <dbReference type="SAM" id="MobiDB-lite"/>
    </source>
</evidence>
<name>A0A0L6UMD2_9BASI</name>
<organism evidence="2 3">
    <name type="scientific">Puccinia sorghi</name>
    <dbReference type="NCBI Taxonomy" id="27349"/>
    <lineage>
        <taxon>Eukaryota</taxon>
        <taxon>Fungi</taxon>
        <taxon>Dikarya</taxon>
        <taxon>Basidiomycota</taxon>
        <taxon>Pucciniomycotina</taxon>
        <taxon>Pucciniomycetes</taxon>
        <taxon>Pucciniales</taxon>
        <taxon>Pucciniaceae</taxon>
        <taxon>Puccinia</taxon>
    </lineage>
</organism>
<evidence type="ECO:0000313" key="2">
    <source>
        <dbReference type="EMBL" id="KNZ48995.1"/>
    </source>
</evidence>
<protein>
    <submittedName>
        <fullName evidence="2">Uncharacterized protein</fullName>
    </submittedName>
</protein>
<feature type="compositionally biased region" description="Low complexity" evidence="1">
    <location>
        <begin position="428"/>
        <end position="442"/>
    </location>
</feature>
<sequence length="463" mass="52895">MFGTCSKKINIEFLLKYSPFLNPMELAFNIIKINRDSMNNKMTSEICSSHSCIVRNFTRVAHTANYWQHHQGSGKKNQSHSYVAILSLIKKYDDTKAMSCVVKHRTAFSKQHDTFFHQPDNIQSMLGLAIVKNQQFIFNQRTDWFKRGHEFSMRGQPESNSGHAGVHARTVFCLYIVSNCWRHTLVCFPQISPPKALYERTREVTRDPSLYDPRVRRVLDSSRVFYWTGLYRPVQASWWKKIVAEKKKQRKKQEFPTASLLGTAVALLLFLIEEPQKAFFRGTCEGTAPKPVSGPAMSLPRFALNWPFLSFIHIPVSHQDRFMRSTFSWKQFPIVTKRSHQAVRLIAPSNLLNQRLVASLSTAMRLLDHITVIISISRIILHTHALPPYIPSSHLWFPDDVQVSFIDLKHFTAQRGSLSLGARRRGPSKSSSGLFFSGSSSSTSVSKTPGMLFITIFFALPAI</sequence>
<dbReference type="Proteomes" id="UP000037035">
    <property type="component" value="Unassembled WGS sequence"/>
</dbReference>